<dbReference type="PANTHER" id="PTHR34407:SF1">
    <property type="entry name" value="SGNH HYDROLASE-TYPE ESTERASE DOMAIN-CONTAINING PROTEIN"/>
    <property type="match status" value="1"/>
</dbReference>
<dbReference type="OrthoDB" id="544608at2759"/>
<proteinExistence type="predicted"/>
<evidence type="ECO:0000256" key="1">
    <source>
        <dbReference type="SAM" id="SignalP"/>
    </source>
</evidence>
<dbReference type="PANTHER" id="PTHR34407">
    <property type="entry name" value="EXPRESSED PROTEIN"/>
    <property type="match status" value="1"/>
</dbReference>
<accession>A0A427YU30</accession>
<evidence type="ECO:0000313" key="3">
    <source>
        <dbReference type="Proteomes" id="UP000279259"/>
    </source>
</evidence>
<keyword evidence="3" id="KW-1185">Reference proteome</keyword>
<sequence>MSRLAQLRLRPYMVMFVILAVLLLVFSSLSQEPSRLLAVSSWRTKDRESDEDIAMREWEYRRSLQHEGTGARMLAFLEKAKSGRPFTVSVVGGSNGFPRAVSHPLDPLPHIASSPLGAHTLYSPENMHVLIFEWLNQTFPHPENRFVNGAQGGVGASYFGWCFREHIPDDSDLVLVELGINDLVDTEVYGAYEHLIRSLLELDSKPAIINVEVFSTLFPSLISASALHQDVAAFYDIPSISLRDILMRRILADPHTQLPKWFRTGEDVAMGDAKVREWGGVPVDLMHISALGHSLAAGLVIRYIEEQMKHPLITPSSVWGRWSGSHRKPSVRILDVPSAGLTLPFDPLHPVHRQPQVCRSMNSPKLHGSVSKLHENPFGGGSPGVVPSEGSNGWTLWSWKEKRYLVARTPGAHFAFDFVTTAPTPPPPTIPTDMDVEELSGESGAGVVRKQGERIPLGHNAPGTDVRRVMPKPIAPKATRPMGRRRSLTGDVATRQMPGQGTVGLGYQRSKLLGFGAVSCWVDDRRQDGVHLDGWWDIEERNTGVVTEVARGLAPGPHTLHCELLEPTRESKGGNEFRIFAVVHD</sequence>
<feature type="chain" id="PRO_5019475113" description="SGNH hydrolase-type esterase domain-containing protein" evidence="1">
    <location>
        <begin position="31"/>
        <end position="585"/>
    </location>
</feature>
<organism evidence="2 3">
    <name type="scientific">Saitozyma podzolica</name>
    <dbReference type="NCBI Taxonomy" id="1890683"/>
    <lineage>
        <taxon>Eukaryota</taxon>
        <taxon>Fungi</taxon>
        <taxon>Dikarya</taxon>
        <taxon>Basidiomycota</taxon>
        <taxon>Agaricomycotina</taxon>
        <taxon>Tremellomycetes</taxon>
        <taxon>Tremellales</taxon>
        <taxon>Trimorphomycetaceae</taxon>
        <taxon>Saitozyma</taxon>
    </lineage>
</organism>
<reference evidence="2 3" key="1">
    <citation type="submission" date="2018-11" db="EMBL/GenBank/DDBJ databases">
        <title>Genome sequence of Saitozyma podzolica DSM 27192.</title>
        <authorList>
            <person name="Aliyu H."/>
            <person name="Gorte O."/>
            <person name="Ochsenreither K."/>
        </authorList>
    </citation>
    <scope>NUCLEOTIDE SEQUENCE [LARGE SCALE GENOMIC DNA]</scope>
    <source>
        <strain evidence="2 3">DSM 27192</strain>
    </source>
</reference>
<feature type="signal peptide" evidence="1">
    <location>
        <begin position="1"/>
        <end position="30"/>
    </location>
</feature>
<protein>
    <recommendedName>
        <fullName evidence="4">SGNH hydrolase-type esterase domain-containing protein</fullName>
    </recommendedName>
</protein>
<name>A0A427YU30_9TREE</name>
<dbReference type="SUPFAM" id="SSF52266">
    <property type="entry name" value="SGNH hydrolase"/>
    <property type="match status" value="1"/>
</dbReference>
<keyword evidence="1" id="KW-0732">Signal</keyword>
<evidence type="ECO:0000313" key="2">
    <source>
        <dbReference type="EMBL" id="RSH94515.1"/>
    </source>
</evidence>
<evidence type="ECO:0008006" key="4">
    <source>
        <dbReference type="Google" id="ProtNLM"/>
    </source>
</evidence>
<dbReference type="CDD" id="cd00229">
    <property type="entry name" value="SGNH_hydrolase"/>
    <property type="match status" value="1"/>
</dbReference>
<comment type="caution">
    <text evidence="2">The sequence shown here is derived from an EMBL/GenBank/DDBJ whole genome shotgun (WGS) entry which is preliminary data.</text>
</comment>
<dbReference type="EMBL" id="RSCD01000002">
    <property type="protein sequence ID" value="RSH94515.1"/>
    <property type="molecule type" value="Genomic_DNA"/>
</dbReference>
<gene>
    <name evidence="2" type="ORF">EHS25_004318</name>
</gene>
<dbReference type="Proteomes" id="UP000279259">
    <property type="component" value="Unassembled WGS sequence"/>
</dbReference>
<dbReference type="AlphaFoldDB" id="A0A427YU30"/>